<dbReference type="EMBL" id="KQ085998">
    <property type="protein sequence ID" value="KLO11525.1"/>
    <property type="molecule type" value="Genomic_DNA"/>
</dbReference>
<accession>A0A0H2RHV9</accession>
<sequence>MVRHHSICFPFWAAIAFHVSCPRKTEHFHQIIIIIIVSETPRTMISERIYKSGLQEQSPCTPRPRHPPYTTHRRLAKRTAKCDQDARLEICSSSEGPFLTLSTVGTRSCGLGDHGGRIQSHRERVRDCEKGIRNKVAPQKNSAPIVMAFAIHPWPTIANSSTNCVQYHSNK</sequence>
<dbReference type="Proteomes" id="UP000053477">
    <property type="component" value="Unassembled WGS sequence"/>
</dbReference>
<evidence type="ECO:0000313" key="1">
    <source>
        <dbReference type="EMBL" id="KLO11525.1"/>
    </source>
</evidence>
<protein>
    <submittedName>
        <fullName evidence="1">Uncharacterized protein</fullName>
    </submittedName>
</protein>
<gene>
    <name evidence="1" type="ORF">SCHPADRAFT_467091</name>
</gene>
<keyword evidence="2" id="KW-1185">Reference proteome</keyword>
<dbReference type="AlphaFoldDB" id="A0A0H2RHV9"/>
<evidence type="ECO:0000313" key="2">
    <source>
        <dbReference type="Proteomes" id="UP000053477"/>
    </source>
</evidence>
<organism evidence="1 2">
    <name type="scientific">Schizopora paradoxa</name>
    <dbReference type="NCBI Taxonomy" id="27342"/>
    <lineage>
        <taxon>Eukaryota</taxon>
        <taxon>Fungi</taxon>
        <taxon>Dikarya</taxon>
        <taxon>Basidiomycota</taxon>
        <taxon>Agaricomycotina</taxon>
        <taxon>Agaricomycetes</taxon>
        <taxon>Hymenochaetales</taxon>
        <taxon>Schizoporaceae</taxon>
        <taxon>Schizopora</taxon>
    </lineage>
</organism>
<name>A0A0H2RHV9_9AGAM</name>
<proteinExistence type="predicted"/>
<reference evidence="1 2" key="1">
    <citation type="submission" date="2015-04" db="EMBL/GenBank/DDBJ databases">
        <title>Complete genome sequence of Schizopora paradoxa KUC8140, a cosmopolitan wood degrader in East Asia.</title>
        <authorList>
            <consortium name="DOE Joint Genome Institute"/>
            <person name="Min B."/>
            <person name="Park H."/>
            <person name="Jang Y."/>
            <person name="Kim J.-J."/>
            <person name="Kim K.H."/>
            <person name="Pangilinan J."/>
            <person name="Lipzen A."/>
            <person name="Riley R."/>
            <person name="Grigoriev I.V."/>
            <person name="Spatafora J.W."/>
            <person name="Choi I.-G."/>
        </authorList>
    </citation>
    <scope>NUCLEOTIDE SEQUENCE [LARGE SCALE GENOMIC DNA]</scope>
    <source>
        <strain evidence="1 2">KUC8140</strain>
    </source>
</reference>
<dbReference type="InParanoid" id="A0A0H2RHV9"/>